<dbReference type="PANTHER" id="PTHR15629:SF2">
    <property type="entry name" value="SH3 DOMAIN-CONTAINING YSC84-LIKE PROTEIN 1"/>
    <property type="match status" value="1"/>
</dbReference>
<organism evidence="2 3">
    <name type="scientific">Chlorella ohadii</name>
    <dbReference type="NCBI Taxonomy" id="2649997"/>
    <lineage>
        <taxon>Eukaryota</taxon>
        <taxon>Viridiplantae</taxon>
        <taxon>Chlorophyta</taxon>
        <taxon>core chlorophytes</taxon>
        <taxon>Trebouxiophyceae</taxon>
        <taxon>Chlorellales</taxon>
        <taxon>Chlorellaceae</taxon>
        <taxon>Chlorella clade</taxon>
        <taxon>Chlorella</taxon>
    </lineage>
</organism>
<dbReference type="EMBL" id="JADXDR010000042">
    <property type="protein sequence ID" value="KAI7843180.1"/>
    <property type="molecule type" value="Genomic_DNA"/>
</dbReference>
<evidence type="ECO:0000313" key="2">
    <source>
        <dbReference type="EMBL" id="KAI7843180.1"/>
    </source>
</evidence>
<dbReference type="GO" id="GO:0035091">
    <property type="term" value="F:phosphatidylinositol binding"/>
    <property type="evidence" value="ECO:0007669"/>
    <property type="project" value="TreeGrafter"/>
</dbReference>
<keyword evidence="3" id="KW-1185">Reference proteome</keyword>
<evidence type="ECO:0000259" key="1">
    <source>
        <dbReference type="Pfam" id="PF04366"/>
    </source>
</evidence>
<accession>A0AAD5DW66</accession>
<evidence type="ECO:0000313" key="3">
    <source>
        <dbReference type="Proteomes" id="UP001205105"/>
    </source>
</evidence>
<dbReference type="InterPro" id="IPR007461">
    <property type="entry name" value="Ysc84_actin-binding"/>
</dbReference>
<dbReference type="CDD" id="cd11524">
    <property type="entry name" value="SYLF"/>
    <property type="match status" value="1"/>
</dbReference>
<dbReference type="InterPro" id="IPR051702">
    <property type="entry name" value="SH3_domain_YSC84-like"/>
</dbReference>
<feature type="domain" description="Ysc84 actin-binding" evidence="1">
    <location>
        <begin position="86"/>
        <end position="192"/>
    </location>
</feature>
<dbReference type="AlphaFoldDB" id="A0AAD5DW66"/>
<gene>
    <name evidence="2" type="ORF">COHA_003163</name>
</gene>
<reference evidence="2" key="1">
    <citation type="submission" date="2020-11" db="EMBL/GenBank/DDBJ databases">
        <title>Chlorella ohadii genome sequencing and assembly.</title>
        <authorList>
            <person name="Murik O."/>
            <person name="Treves H."/>
            <person name="Kedem I."/>
            <person name="Shotland Y."/>
            <person name="Kaplan A."/>
        </authorList>
    </citation>
    <scope>NUCLEOTIDE SEQUENCE</scope>
    <source>
        <strain evidence="2">1</strain>
    </source>
</reference>
<dbReference type="PANTHER" id="PTHR15629">
    <property type="entry name" value="SH3YL1 PROTEIN"/>
    <property type="match status" value="1"/>
</dbReference>
<comment type="caution">
    <text evidence="2">The sequence shown here is derived from an EMBL/GenBank/DDBJ whole genome shotgun (WGS) entry which is preliminary data.</text>
</comment>
<sequence>MSSEWLPEVRGDAVRALSVLRAVQNDKRKLGTEQLCKKSLANASGVAFLFNFRMGVGITLGGGRGFVMSRLPNGGWSAPLFITVDQVGLGLTLGLSEVESVIVLDKPHLVDWFSTQGVGVSAEATIAEPLEAVGGHRNANDLAHDSTFRFSTAHGAIVDFSAQGSAYLLASTKNAGVYGQQASVKDILGGQVIEQV</sequence>
<proteinExistence type="predicted"/>
<dbReference type="Proteomes" id="UP001205105">
    <property type="component" value="Unassembled WGS sequence"/>
</dbReference>
<name>A0AAD5DW66_9CHLO</name>
<protein>
    <recommendedName>
        <fullName evidence="1">Ysc84 actin-binding domain-containing protein</fullName>
    </recommendedName>
</protein>
<dbReference type="Pfam" id="PF04366">
    <property type="entry name" value="Ysc84"/>
    <property type="match status" value="1"/>
</dbReference>